<name>A0A0E3ZC94_9BACT</name>
<dbReference type="Pfam" id="PF25594">
    <property type="entry name" value="GldB_lipo"/>
    <property type="match status" value="1"/>
</dbReference>
<accession>A0A0E3ZC94</accession>
<evidence type="ECO:0008006" key="3">
    <source>
        <dbReference type="Google" id="ProtNLM"/>
    </source>
</evidence>
<dbReference type="STRING" id="400092.PKOR_04265"/>
<proteinExistence type="predicted"/>
<dbReference type="RefSeq" id="WP_046309319.1">
    <property type="nucleotide sequence ID" value="NZ_CBCSCY010000030.1"/>
</dbReference>
<sequence length="334" mass="38371">MYYRLLILAILVLTFSCGDKGCGLPDEIAKIPVEVQIERLEKPFYEADTKADMASFLKAQPYFAKQYLQQNEYPSDSAFINPLFELSTNPALDSLAQQAMSTFSDMQEQEDQLEGAFKVLKHYYPEFEVPKVKTFVTGLGTLGNDLYVSDSLIVFGLDYFIGPEASYRPQAYDYILNRYEPDKMVPAAMLLLSNRFNKTNFGDRTLLAEMIGMGKAYYFVQSVLPCVQDSKIISYTDKEIADVAHNEGRIWAHFVEKELLFEKTPFVVNKYIGERPNTPEIDATAPGRIGTWVGWQIVRKYMERNPNVTLPELMAETDYRKIFDESKYKPEKKR</sequence>
<dbReference type="Proteomes" id="UP000033109">
    <property type="component" value="Chromosome"/>
</dbReference>
<dbReference type="AlphaFoldDB" id="A0A0E3ZC94"/>
<dbReference type="NCBIfam" id="TIGR03514">
    <property type="entry name" value="GldB_lipo"/>
    <property type="match status" value="1"/>
</dbReference>
<dbReference type="OrthoDB" id="976022at2"/>
<evidence type="ECO:0000313" key="2">
    <source>
        <dbReference type="Proteomes" id="UP000033109"/>
    </source>
</evidence>
<dbReference type="KEGG" id="pko:PKOR_04265"/>
<dbReference type="HOGENOM" id="CLU_070771_0_0_10"/>
<dbReference type="InterPro" id="IPR019853">
    <property type="entry name" value="GldB-like"/>
</dbReference>
<dbReference type="PATRIC" id="fig|400092.3.peg.954"/>
<dbReference type="EMBL" id="CP009621">
    <property type="protein sequence ID" value="AKD02475.1"/>
    <property type="molecule type" value="Genomic_DNA"/>
</dbReference>
<keyword evidence="2" id="KW-1185">Reference proteome</keyword>
<protein>
    <recommendedName>
        <fullName evidence="3">Gliding motility protein</fullName>
    </recommendedName>
</protein>
<dbReference type="PROSITE" id="PS51257">
    <property type="entry name" value="PROKAR_LIPOPROTEIN"/>
    <property type="match status" value="1"/>
</dbReference>
<reference evidence="1 2" key="1">
    <citation type="journal article" date="2015" name="Sci. Rep.">
        <title>Unraveling adaptation of Pontibacter korlensis to radiation and infertility in desert through complete genome and comparative transcriptomic analysis.</title>
        <authorList>
            <person name="Dai J."/>
            <person name="Dai W."/>
            <person name="Qiu C."/>
            <person name="Yang Z."/>
            <person name="Zhang Y."/>
            <person name="Zhou M."/>
            <person name="Zhang L."/>
            <person name="Fang C."/>
            <person name="Gao Q."/>
            <person name="Yang Q."/>
            <person name="Li X."/>
            <person name="Wang Z."/>
            <person name="Wang Z."/>
            <person name="Jia Z."/>
            <person name="Chen X."/>
        </authorList>
    </citation>
    <scope>NUCLEOTIDE SEQUENCE [LARGE SCALE GENOMIC DNA]</scope>
    <source>
        <strain evidence="1 2">X14-1T</strain>
    </source>
</reference>
<evidence type="ECO:0000313" key="1">
    <source>
        <dbReference type="EMBL" id="AKD02475.1"/>
    </source>
</evidence>
<organism evidence="1 2">
    <name type="scientific">Pontibacter korlensis</name>
    <dbReference type="NCBI Taxonomy" id="400092"/>
    <lineage>
        <taxon>Bacteria</taxon>
        <taxon>Pseudomonadati</taxon>
        <taxon>Bacteroidota</taxon>
        <taxon>Cytophagia</taxon>
        <taxon>Cytophagales</taxon>
        <taxon>Hymenobacteraceae</taxon>
        <taxon>Pontibacter</taxon>
    </lineage>
</organism>
<gene>
    <name evidence="1" type="ORF">PKOR_04265</name>
</gene>